<dbReference type="Proteomes" id="UP000317494">
    <property type="component" value="Unassembled WGS sequence"/>
</dbReference>
<gene>
    <name evidence="1" type="ORF">SeMB42_g05635</name>
</gene>
<dbReference type="AlphaFoldDB" id="A0A507CQ88"/>
<reference evidence="1 2" key="1">
    <citation type="journal article" date="2019" name="Sci. Rep.">
        <title>Comparative genomics of chytrid fungi reveal insights into the obligate biotrophic and pathogenic lifestyle of Synchytrium endobioticum.</title>
        <authorList>
            <person name="van de Vossenberg B.T.L.H."/>
            <person name="Warris S."/>
            <person name="Nguyen H.D.T."/>
            <person name="van Gent-Pelzer M.P.E."/>
            <person name="Joly D.L."/>
            <person name="van de Geest H.C."/>
            <person name="Bonants P.J.M."/>
            <person name="Smith D.S."/>
            <person name="Levesque C.A."/>
            <person name="van der Lee T.A.J."/>
        </authorList>
    </citation>
    <scope>NUCLEOTIDE SEQUENCE [LARGE SCALE GENOMIC DNA]</scope>
    <source>
        <strain evidence="1 2">MB42</strain>
    </source>
</reference>
<evidence type="ECO:0000313" key="1">
    <source>
        <dbReference type="EMBL" id="TPX41294.1"/>
    </source>
</evidence>
<dbReference type="EMBL" id="QEAN01000276">
    <property type="protein sequence ID" value="TPX41294.1"/>
    <property type="molecule type" value="Genomic_DNA"/>
</dbReference>
<dbReference type="VEuPathDB" id="FungiDB:SeMB42_g05635"/>
<protein>
    <recommendedName>
        <fullName evidence="3">BTB domain-containing protein</fullName>
    </recommendedName>
</protein>
<comment type="caution">
    <text evidence="1">The sequence shown here is derived from an EMBL/GenBank/DDBJ whole genome shotgun (WGS) entry which is preliminary data.</text>
</comment>
<sequence>MFSAGFSESKAQLPIRIAVNDVDEGPVRAMVEFVTTNSIITELADISQRKQLYDLSEKYKLDSLASAAADLIIKINLNVETMIELLEFAGKYSRKVLFTACFEYFKEHRKELDKEALTRALESGNCGVVMAAVKLLMD</sequence>
<evidence type="ECO:0008006" key="3">
    <source>
        <dbReference type="Google" id="ProtNLM"/>
    </source>
</evidence>
<dbReference type="PANTHER" id="PTHR24413">
    <property type="entry name" value="SPECKLE-TYPE POZ PROTEIN"/>
    <property type="match status" value="1"/>
</dbReference>
<evidence type="ECO:0000313" key="2">
    <source>
        <dbReference type="Proteomes" id="UP000317494"/>
    </source>
</evidence>
<organism evidence="1 2">
    <name type="scientific">Synchytrium endobioticum</name>
    <dbReference type="NCBI Taxonomy" id="286115"/>
    <lineage>
        <taxon>Eukaryota</taxon>
        <taxon>Fungi</taxon>
        <taxon>Fungi incertae sedis</taxon>
        <taxon>Chytridiomycota</taxon>
        <taxon>Chytridiomycota incertae sedis</taxon>
        <taxon>Chytridiomycetes</taxon>
        <taxon>Synchytriales</taxon>
        <taxon>Synchytriaceae</taxon>
        <taxon>Synchytrium</taxon>
    </lineage>
</organism>
<dbReference type="InterPro" id="IPR011333">
    <property type="entry name" value="SKP1/BTB/POZ_sf"/>
</dbReference>
<name>A0A507CQ88_9FUNG</name>
<accession>A0A507CQ88</accession>
<dbReference type="STRING" id="286115.A0A507CQ88"/>
<dbReference type="Gene3D" id="3.30.710.10">
    <property type="entry name" value="Potassium Channel Kv1.1, Chain A"/>
    <property type="match status" value="1"/>
</dbReference>
<keyword evidence="2" id="KW-1185">Reference proteome</keyword>
<proteinExistence type="predicted"/>